<dbReference type="Pfam" id="PF00001">
    <property type="entry name" value="7tm_1"/>
    <property type="match status" value="1"/>
</dbReference>
<keyword evidence="10" id="KW-1185">Reference proteome</keyword>
<dbReference type="PROSITE" id="PS50262">
    <property type="entry name" value="G_PROTEIN_RECEP_F1_2"/>
    <property type="match status" value="1"/>
</dbReference>
<dbReference type="PRINTS" id="PR00237">
    <property type="entry name" value="GPCRRHODOPSN"/>
</dbReference>
<dbReference type="CDD" id="cd00637">
    <property type="entry name" value="7tm_classA_rhodopsin-like"/>
    <property type="match status" value="1"/>
</dbReference>
<dbReference type="RefSeq" id="XP_022322821.1">
    <property type="nucleotide sequence ID" value="XM_022467113.1"/>
</dbReference>
<evidence type="ECO:0000256" key="6">
    <source>
        <dbReference type="ARBA" id="ARBA00023170"/>
    </source>
</evidence>
<dbReference type="InterPro" id="IPR017452">
    <property type="entry name" value="GPCR_Rhodpsn_7TM"/>
</dbReference>
<reference evidence="11" key="1">
    <citation type="submission" date="2025-08" db="UniProtKB">
        <authorList>
            <consortium name="RefSeq"/>
        </authorList>
    </citation>
    <scope>IDENTIFICATION</scope>
    <source>
        <tissue evidence="11">Whole sample</tissue>
    </source>
</reference>
<feature type="transmembrane region" description="Helical" evidence="8">
    <location>
        <begin position="60"/>
        <end position="83"/>
    </location>
</feature>
<dbReference type="AlphaFoldDB" id="A0A8B8D7J9"/>
<feature type="transmembrane region" description="Helical" evidence="8">
    <location>
        <begin position="24"/>
        <end position="48"/>
    </location>
</feature>
<feature type="transmembrane region" description="Helical" evidence="8">
    <location>
        <begin position="244"/>
        <end position="265"/>
    </location>
</feature>
<dbReference type="PANTHER" id="PTHR24243:SF230">
    <property type="entry name" value="G-PROTEIN COUPLED RECEPTORS FAMILY 1 PROFILE DOMAIN-CONTAINING PROTEIN"/>
    <property type="match status" value="1"/>
</dbReference>
<feature type="transmembrane region" description="Helical" evidence="8">
    <location>
        <begin position="277"/>
        <end position="305"/>
    </location>
</feature>
<evidence type="ECO:0000256" key="2">
    <source>
        <dbReference type="ARBA" id="ARBA00022692"/>
    </source>
</evidence>
<evidence type="ECO:0000256" key="5">
    <source>
        <dbReference type="ARBA" id="ARBA00023136"/>
    </source>
</evidence>
<feature type="transmembrane region" description="Helical" evidence="8">
    <location>
        <begin position="141"/>
        <end position="161"/>
    </location>
</feature>
<protein>
    <submittedName>
        <fullName evidence="11">Psychosine receptor-like</fullName>
    </submittedName>
</protein>
<name>A0A8B8D7J9_CRAVI</name>
<keyword evidence="3 8" id="KW-1133">Transmembrane helix</keyword>
<dbReference type="Gene3D" id="1.20.1070.10">
    <property type="entry name" value="Rhodopsin 7-helix transmembrane proteins"/>
    <property type="match status" value="1"/>
</dbReference>
<feature type="transmembrane region" description="Helical" evidence="8">
    <location>
        <begin position="192"/>
        <end position="214"/>
    </location>
</feature>
<dbReference type="Proteomes" id="UP000694844">
    <property type="component" value="Chromosome 3"/>
</dbReference>
<evidence type="ECO:0000259" key="9">
    <source>
        <dbReference type="PROSITE" id="PS50262"/>
    </source>
</evidence>
<organism evidence="10 11">
    <name type="scientific">Crassostrea virginica</name>
    <name type="common">Eastern oyster</name>
    <dbReference type="NCBI Taxonomy" id="6565"/>
    <lineage>
        <taxon>Eukaryota</taxon>
        <taxon>Metazoa</taxon>
        <taxon>Spiralia</taxon>
        <taxon>Lophotrochozoa</taxon>
        <taxon>Mollusca</taxon>
        <taxon>Bivalvia</taxon>
        <taxon>Autobranchia</taxon>
        <taxon>Pteriomorphia</taxon>
        <taxon>Ostreida</taxon>
        <taxon>Ostreoidea</taxon>
        <taxon>Ostreidae</taxon>
        <taxon>Crassostrea</taxon>
    </lineage>
</organism>
<evidence type="ECO:0000256" key="3">
    <source>
        <dbReference type="ARBA" id="ARBA00022989"/>
    </source>
</evidence>
<dbReference type="GeneID" id="111124259"/>
<dbReference type="PANTHER" id="PTHR24243">
    <property type="entry name" value="G-PROTEIN COUPLED RECEPTOR"/>
    <property type="match status" value="1"/>
</dbReference>
<evidence type="ECO:0000313" key="11">
    <source>
        <dbReference type="RefSeq" id="XP_022322821.1"/>
    </source>
</evidence>
<keyword evidence="4" id="KW-0297">G-protein coupled receptor</keyword>
<dbReference type="GO" id="GO:0004930">
    <property type="term" value="F:G protein-coupled receptor activity"/>
    <property type="evidence" value="ECO:0007669"/>
    <property type="project" value="UniProtKB-KW"/>
</dbReference>
<evidence type="ECO:0000256" key="1">
    <source>
        <dbReference type="ARBA" id="ARBA00004141"/>
    </source>
</evidence>
<proteinExistence type="predicted"/>
<dbReference type="OrthoDB" id="9983318at2759"/>
<keyword evidence="5 8" id="KW-0472">Membrane</keyword>
<evidence type="ECO:0000256" key="4">
    <source>
        <dbReference type="ARBA" id="ARBA00023040"/>
    </source>
</evidence>
<dbReference type="SUPFAM" id="SSF81321">
    <property type="entry name" value="Family A G protein-coupled receptor-like"/>
    <property type="match status" value="1"/>
</dbReference>
<dbReference type="KEGG" id="cvn:111124259"/>
<keyword evidence="6" id="KW-0675">Receptor</keyword>
<feature type="domain" description="G-protein coupled receptors family 1 profile" evidence="9">
    <location>
        <begin position="40"/>
        <end position="302"/>
    </location>
</feature>
<gene>
    <name evidence="11" type="primary">LOC111124259</name>
</gene>
<dbReference type="InterPro" id="IPR000276">
    <property type="entry name" value="GPCR_Rhodpsn"/>
</dbReference>
<evidence type="ECO:0000256" key="7">
    <source>
        <dbReference type="ARBA" id="ARBA00023224"/>
    </source>
</evidence>
<keyword evidence="2 8" id="KW-0812">Transmembrane</keyword>
<sequence length="356" mass="41260">MDKNNSTIQIAFICENDLCKAANYVWMIISPVLLVFGLFGGFLIATALIRIRIHTSPLSLFLFILTITDVSILCVGLVRLWILETWELDIRDVSNAGCKLLHFLVYFSMQFSSWILVCVTIERFLKCRCVIYSSMVTIRRCTLAIGVVFLVLGSLNSHYFWTHGFITTQNKTTCGVQPGYETFDEWYIKVDLFILCVVPFIIMMTLDFLILRILKAARLFRQASVATSQMYNKLKKVDQRLTKMLLITNLYFLFSTLPVSIIFILKSYLNSQSETLYSVLSLIGSIVYTLQYSNYSVNCIFYTVYDKRIRRHIKQILRIAKPRYLYKKFLFNYSSYCQNGLEIFPFAASTPVYLPP</sequence>
<dbReference type="GO" id="GO:0005886">
    <property type="term" value="C:plasma membrane"/>
    <property type="evidence" value="ECO:0007669"/>
    <property type="project" value="TreeGrafter"/>
</dbReference>
<comment type="subcellular location">
    <subcellularLocation>
        <location evidence="1">Membrane</location>
        <topology evidence="1">Multi-pass membrane protein</topology>
    </subcellularLocation>
</comment>
<evidence type="ECO:0000313" key="10">
    <source>
        <dbReference type="Proteomes" id="UP000694844"/>
    </source>
</evidence>
<feature type="transmembrane region" description="Helical" evidence="8">
    <location>
        <begin position="103"/>
        <end position="121"/>
    </location>
</feature>
<evidence type="ECO:0000256" key="8">
    <source>
        <dbReference type="SAM" id="Phobius"/>
    </source>
</evidence>
<keyword evidence="7" id="KW-0807">Transducer</keyword>
<accession>A0A8B8D7J9</accession>